<keyword evidence="2" id="KW-0472">Membrane</keyword>
<dbReference type="OrthoDB" id="2556122at2759"/>
<reference evidence="5" key="1">
    <citation type="journal article" date="2016" name="Genome Announc.">
        <title>Genome sequences of three species of Hanseniaspora isolated from spontaneous wine fermentations.</title>
        <authorList>
            <person name="Sternes P.R."/>
            <person name="Lee D."/>
            <person name="Kutyna D.R."/>
            <person name="Borneman A.R."/>
        </authorList>
    </citation>
    <scope>NUCLEOTIDE SEQUENCE [LARGE SCALE GENOMIC DNA]</scope>
    <source>
        <strain evidence="5">AWRI3579</strain>
    </source>
</reference>
<dbReference type="Pfam" id="PF13373">
    <property type="entry name" value="Dsc3_C"/>
    <property type="match status" value="1"/>
</dbReference>
<dbReference type="Proteomes" id="UP000095728">
    <property type="component" value="Unassembled WGS sequence"/>
</dbReference>
<sequence>MGKCFLVIRFSSDFENDIKLDITKLPIHNITPAWLRRMCRDLRSSKHGNTHASTEDSEEAEFANRSVDLNKCRLKFIRNGRLLTGMHWNEFEMELRSAKESIAHTAEGQENDKYIYVQCLIGIPEEDDIDVQQELEEDRRSYTASAPSGEGQNGLGNETPQPVIGFDRLRSLGFSDEEIAMLRQQFQARMNVRNFAAGGGPGNRPNGAVNTNATNNGPEDDEYDEDQIFEDVTGEEQLGAHANTGEARLGQQTRPVDPREMEERWMETNALEDVSTDIANNITMWKYNSELLLGVSIGFLLGVFGLLLLIFFDKKTFNTRIQRAIFAGLTANFFFGIIRGW</sequence>
<feature type="region of interest" description="Disordered" evidence="1">
    <location>
        <begin position="135"/>
        <end position="162"/>
    </location>
</feature>
<name>A0A1E5R7V0_9ASCO</name>
<evidence type="ECO:0000256" key="2">
    <source>
        <dbReference type="SAM" id="Phobius"/>
    </source>
</evidence>
<dbReference type="InterPro" id="IPR045226">
    <property type="entry name" value="Dsc3"/>
</dbReference>
<dbReference type="InParanoid" id="A0A1E5R7V0"/>
<protein>
    <submittedName>
        <fullName evidence="4">Transmembrane protein</fullName>
    </submittedName>
</protein>
<dbReference type="GO" id="GO:0005783">
    <property type="term" value="C:endoplasmic reticulum"/>
    <property type="evidence" value="ECO:0007669"/>
    <property type="project" value="TreeGrafter"/>
</dbReference>
<dbReference type="FunCoup" id="A0A1E5R7V0">
    <property type="interactions" value="18"/>
</dbReference>
<proteinExistence type="predicted"/>
<gene>
    <name evidence="4" type="ORF">AWRI3579_g3392</name>
</gene>
<dbReference type="AlphaFoldDB" id="A0A1E5R7V0"/>
<evidence type="ECO:0000256" key="1">
    <source>
        <dbReference type="SAM" id="MobiDB-lite"/>
    </source>
</evidence>
<comment type="caution">
    <text evidence="4">The sequence shown here is derived from an EMBL/GenBank/DDBJ whole genome shotgun (WGS) entry which is preliminary data.</text>
</comment>
<evidence type="ECO:0000313" key="4">
    <source>
        <dbReference type="EMBL" id="OEJ82990.1"/>
    </source>
</evidence>
<evidence type="ECO:0000259" key="3">
    <source>
        <dbReference type="Pfam" id="PF13373"/>
    </source>
</evidence>
<keyword evidence="2" id="KW-1133">Transmembrane helix</keyword>
<dbReference type="PANTHER" id="PTHR28049:SF1">
    <property type="entry name" value="DSC E3 UBIQUITIN LIGASE COMPLEX SUBUNIT 3"/>
    <property type="match status" value="1"/>
</dbReference>
<keyword evidence="5" id="KW-1185">Reference proteome</keyword>
<feature type="region of interest" description="Disordered" evidence="1">
    <location>
        <begin position="195"/>
        <end position="221"/>
    </location>
</feature>
<accession>A0A1E5R7V0</accession>
<dbReference type="EMBL" id="LPNM01000009">
    <property type="protein sequence ID" value="OEJ82990.1"/>
    <property type="molecule type" value="Genomic_DNA"/>
</dbReference>
<feature type="compositionally biased region" description="Low complexity" evidence="1">
    <location>
        <begin position="203"/>
        <end position="217"/>
    </location>
</feature>
<evidence type="ECO:0000313" key="5">
    <source>
        <dbReference type="Proteomes" id="UP000095728"/>
    </source>
</evidence>
<dbReference type="InterPro" id="IPR025390">
    <property type="entry name" value="Dsc3_C"/>
</dbReference>
<keyword evidence="2 4" id="KW-0812">Transmembrane</keyword>
<feature type="transmembrane region" description="Helical" evidence="2">
    <location>
        <begin position="291"/>
        <end position="312"/>
    </location>
</feature>
<feature type="domain" description="DSC E3 ubiquitin ligase complex subunit 3 C-terminal" evidence="3">
    <location>
        <begin position="164"/>
        <end position="339"/>
    </location>
</feature>
<dbReference type="GO" id="GO:0044695">
    <property type="term" value="C:Dsc E3 ubiquitin ligase complex"/>
    <property type="evidence" value="ECO:0007669"/>
    <property type="project" value="InterPro"/>
</dbReference>
<dbReference type="PANTHER" id="PTHR28049">
    <property type="entry name" value="TRANSMEMBRANE PROTEIN YOR223W"/>
    <property type="match status" value="1"/>
</dbReference>
<organism evidence="4 5">
    <name type="scientific">Hanseniaspora osmophila</name>
    <dbReference type="NCBI Taxonomy" id="56408"/>
    <lineage>
        <taxon>Eukaryota</taxon>
        <taxon>Fungi</taxon>
        <taxon>Dikarya</taxon>
        <taxon>Ascomycota</taxon>
        <taxon>Saccharomycotina</taxon>
        <taxon>Saccharomycetes</taxon>
        <taxon>Saccharomycodales</taxon>
        <taxon>Saccharomycodaceae</taxon>
        <taxon>Hanseniaspora</taxon>
    </lineage>
</organism>